<dbReference type="PRINTS" id="PR00344">
    <property type="entry name" value="BCTRLSENSOR"/>
</dbReference>
<accession>A0A3M8DK98</accession>
<dbReference type="InterPro" id="IPR005467">
    <property type="entry name" value="His_kinase_dom"/>
</dbReference>
<dbReference type="EC" id="2.7.13.3" evidence="2"/>
<dbReference type="GO" id="GO:0005524">
    <property type="term" value="F:ATP binding"/>
    <property type="evidence" value="ECO:0007669"/>
    <property type="project" value="UniProtKB-KW"/>
</dbReference>
<dbReference type="InterPro" id="IPR036890">
    <property type="entry name" value="HATPase_C_sf"/>
</dbReference>
<protein>
    <recommendedName>
        <fullName evidence="2">histidine kinase</fullName>
        <ecNumber evidence="2">2.7.13.3</ecNumber>
    </recommendedName>
</protein>
<dbReference type="GO" id="GO:0000155">
    <property type="term" value="F:phosphorelay sensor kinase activity"/>
    <property type="evidence" value="ECO:0007669"/>
    <property type="project" value="InterPro"/>
</dbReference>
<proteinExistence type="predicted"/>
<keyword evidence="4" id="KW-0808">Transferase</keyword>
<name>A0A3M8DK98_9BACL</name>
<evidence type="ECO:0000256" key="2">
    <source>
        <dbReference type="ARBA" id="ARBA00012438"/>
    </source>
</evidence>
<dbReference type="OrthoDB" id="9815750at2"/>
<dbReference type="InterPro" id="IPR004358">
    <property type="entry name" value="Sig_transdc_His_kin-like_C"/>
</dbReference>
<keyword evidence="5" id="KW-0547">Nucleotide-binding</keyword>
<evidence type="ECO:0000313" key="10">
    <source>
        <dbReference type="EMBL" id="RNB87835.1"/>
    </source>
</evidence>
<evidence type="ECO:0000256" key="3">
    <source>
        <dbReference type="ARBA" id="ARBA00022553"/>
    </source>
</evidence>
<comment type="catalytic activity">
    <reaction evidence="1">
        <text>ATP + protein L-histidine = ADP + protein N-phospho-L-histidine.</text>
        <dbReference type="EC" id="2.7.13.3"/>
    </reaction>
</comment>
<dbReference type="InterPro" id="IPR003594">
    <property type="entry name" value="HATPase_dom"/>
</dbReference>
<evidence type="ECO:0000256" key="6">
    <source>
        <dbReference type="ARBA" id="ARBA00022777"/>
    </source>
</evidence>
<dbReference type="PROSITE" id="PS50109">
    <property type="entry name" value="HIS_KIN"/>
    <property type="match status" value="1"/>
</dbReference>
<organism evidence="10 11">
    <name type="scientific">Brevibacillus fluminis</name>
    <dbReference type="NCBI Taxonomy" id="511487"/>
    <lineage>
        <taxon>Bacteria</taxon>
        <taxon>Bacillati</taxon>
        <taxon>Bacillota</taxon>
        <taxon>Bacilli</taxon>
        <taxon>Bacillales</taxon>
        <taxon>Paenibacillaceae</taxon>
        <taxon>Brevibacillus</taxon>
    </lineage>
</organism>
<dbReference type="PANTHER" id="PTHR43065">
    <property type="entry name" value="SENSOR HISTIDINE KINASE"/>
    <property type="match status" value="1"/>
</dbReference>
<dbReference type="PANTHER" id="PTHR43065:SF10">
    <property type="entry name" value="PEROXIDE STRESS-ACTIVATED HISTIDINE KINASE MAK3"/>
    <property type="match status" value="1"/>
</dbReference>
<dbReference type="EMBL" id="RHHQ01000010">
    <property type="protein sequence ID" value="RNB87835.1"/>
    <property type="molecule type" value="Genomic_DNA"/>
</dbReference>
<keyword evidence="6 10" id="KW-0418">Kinase</keyword>
<keyword evidence="11" id="KW-1185">Reference proteome</keyword>
<dbReference type="SMART" id="SM00387">
    <property type="entry name" value="HATPase_c"/>
    <property type="match status" value="1"/>
</dbReference>
<dbReference type="RefSeq" id="WP_122918440.1">
    <property type="nucleotide sequence ID" value="NZ_RHHQ01000010.1"/>
</dbReference>
<feature type="domain" description="Histidine kinase" evidence="9">
    <location>
        <begin position="169"/>
        <end position="377"/>
    </location>
</feature>
<sequence>MLVSMSLPLEELSHRIGFLATTVTKNWFASLRENELPYGEISVDVANHFTHLLARSLLADTETEFHQHARESSRLFWSERFPLSTIVRIYQCYRYAFWHVVRPLLPGACLSQETHLFVESHLTKTMDDAIAHSIHFYEETMKRHREYQEELITELHHDKLTILGKMAANMAHELRNPLCAIEGFLKLIKESVEGKADLKSYVEVVMHEFSSLNRQITGFLSFSKKPLLTDVTELVSIEELVDDVECLLIPRLLNDNISYEKQIVPYVVAGNKEEFKQVLLNLLNNAIDAVHDSSDKQIRLVVTPKADRVMLAIENNSEMIPADVLGKLFQPFFTTKANGTGIGLSICKNIIEKHKGTIHCESASNITRFVVSLPIVDEHQKR</sequence>
<evidence type="ECO:0000259" key="9">
    <source>
        <dbReference type="PROSITE" id="PS50109"/>
    </source>
</evidence>
<evidence type="ECO:0000256" key="8">
    <source>
        <dbReference type="ARBA" id="ARBA00023012"/>
    </source>
</evidence>
<dbReference type="InterPro" id="IPR003661">
    <property type="entry name" value="HisK_dim/P_dom"/>
</dbReference>
<keyword evidence="3" id="KW-0597">Phosphoprotein</keyword>
<dbReference type="Proteomes" id="UP000271031">
    <property type="component" value="Unassembled WGS sequence"/>
</dbReference>
<dbReference type="SUPFAM" id="SSF47384">
    <property type="entry name" value="Homodimeric domain of signal transducing histidine kinase"/>
    <property type="match status" value="1"/>
</dbReference>
<evidence type="ECO:0000313" key="11">
    <source>
        <dbReference type="Proteomes" id="UP000271031"/>
    </source>
</evidence>
<evidence type="ECO:0000256" key="5">
    <source>
        <dbReference type="ARBA" id="ARBA00022741"/>
    </source>
</evidence>
<dbReference type="CDD" id="cd00082">
    <property type="entry name" value="HisKA"/>
    <property type="match status" value="1"/>
</dbReference>
<evidence type="ECO:0000256" key="1">
    <source>
        <dbReference type="ARBA" id="ARBA00000085"/>
    </source>
</evidence>
<evidence type="ECO:0000256" key="7">
    <source>
        <dbReference type="ARBA" id="ARBA00022840"/>
    </source>
</evidence>
<dbReference type="InterPro" id="IPR036097">
    <property type="entry name" value="HisK_dim/P_sf"/>
</dbReference>
<reference evidence="10 11" key="1">
    <citation type="submission" date="2018-10" db="EMBL/GenBank/DDBJ databases">
        <title>Phylogenomics of Brevibacillus.</title>
        <authorList>
            <person name="Dunlap C."/>
        </authorList>
    </citation>
    <scope>NUCLEOTIDE SEQUENCE [LARGE SCALE GENOMIC DNA]</scope>
    <source>
        <strain evidence="10 11">JCM 15716</strain>
    </source>
</reference>
<keyword evidence="8" id="KW-0902">Two-component regulatory system</keyword>
<keyword evidence="7" id="KW-0067">ATP-binding</keyword>
<dbReference type="SMART" id="SM00388">
    <property type="entry name" value="HisKA"/>
    <property type="match status" value="1"/>
</dbReference>
<dbReference type="SUPFAM" id="SSF55874">
    <property type="entry name" value="ATPase domain of HSP90 chaperone/DNA topoisomerase II/histidine kinase"/>
    <property type="match status" value="1"/>
</dbReference>
<dbReference type="AlphaFoldDB" id="A0A3M8DK98"/>
<dbReference type="Gene3D" id="1.10.287.130">
    <property type="match status" value="1"/>
</dbReference>
<dbReference type="Gene3D" id="3.30.565.10">
    <property type="entry name" value="Histidine kinase-like ATPase, C-terminal domain"/>
    <property type="match status" value="1"/>
</dbReference>
<evidence type="ECO:0000256" key="4">
    <source>
        <dbReference type="ARBA" id="ARBA00022679"/>
    </source>
</evidence>
<gene>
    <name evidence="10" type="ORF">EDM56_13495</name>
</gene>
<comment type="caution">
    <text evidence="10">The sequence shown here is derived from an EMBL/GenBank/DDBJ whole genome shotgun (WGS) entry which is preliminary data.</text>
</comment>
<dbReference type="Pfam" id="PF02518">
    <property type="entry name" value="HATPase_c"/>
    <property type="match status" value="1"/>
</dbReference>
<dbReference type="Pfam" id="PF00512">
    <property type="entry name" value="HisKA"/>
    <property type="match status" value="1"/>
</dbReference>